<name>A0A0G3EDJ8_9BACT</name>
<dbReference type="AlphaFoldDB" id="A0A0G3EDJ8"/>
<dbReference type="Proteomes" id="UP000035268">
    <property type="component" value="Chromosome"/>
</dbReference>
<gene>
    <name evidence="1" type="ORF">L21SP4_00178</name>
</gene>
<proteinExistence type="predicted"/>
<evidence type="ECO:0000313" key="1">
    <source>
        <dbReference type="EMBL" id="AKJ63462.1"/>
    </source>
</evidence>
<keyword evidence="2" id="KW-1185">Reference proteome</keyword>
<protein>
    <submittedName>
        <fullName evidence="1">Uncharacterized protein</fullName>
    </submittedName>
</protein>
<dbReference type="STRING" id="1307763.L21SP4_00178"/>
<dbReference type="EMBL" id="CP010904">
    <property type="protein sequence ID" value="AKJ63462.1"/>
    <property type="molecule type" value="Genomic_DNA"/>
</dbReference>
<accession>A0A0G3EDJ8</accession>
<evidence type="ECO:0000313" key="2">
    <source>
        <dbReference type="Proteomes" id="UP000035268"/>
    </source>
</evidence>
<reference evidence="1 2" key="2">
    <citation type="journal article" date="2016" name="ISME J.">
        <title>Characterization of the first cultured representative of Verrucomicrobia subdivision 5 indicates the proposal of a novel phylum.</title>
        <authorList>
            <person name="Spring S."/>
            <person name="Bunk B."/>
            <person name="Sproer C."/>
            <person name="Schumann P."/>
            <person name="Rohde M."/>
            <person name="Tindall B.J."/>
            <person name="Klenk H.P."/>
        </authorList>
    </citation>
    <scope>NUCLEOTIDE SEQUENCE [LARGE SCALE GENOMIC DNA]</scope>
    <source>
        <strain evidence="1 2">L21-Fru-AB</strain>
    </source>
</reference>
<dbReference type="KEGG" id="vbl:L21SP4_00178"/>
<sequence length="134" mass="14951">MLCLRAYLPMIHLMRNEQAEYRAALAALKARDLTPAWRLVAGAIENPQRYDASLAMLANNANASCLLITCRALRAETEGDYTRAEELYMQVIGSEAFMPFLEYHLADVRLRVVAPLAAIQKTPAAADSEKRVQL</sequence>
<reference evidence="2" key="1">
    <citation type="submission" date="2015-02" db="EMBL/GenBank/DDBJ databases">
        <title>Description and complete genome sequence of the first cultured representative of the subdivision 5 of the Verrucomicrobia phylum.</title>
        <authorList>
            <person name="Spring S."/>
            <person name="Bunk B."/>
            <person name="Sproer C."/>
            <person name="Klenk H.-P."/>
        </authorList>
    </citation>
    <scope>NUCLEOTIDE SEQUENCE [LARGE SCALE GENOMIC DNA]</scope>
    <source>
        <strain evidence="2">L21-Fru-AB</strain>
    </source>
</reference>
<organism evidence="1 2">
    <name type="scientific">Kiritimatiella glycovorans</name>
    <dbReference type="NCBI Taxonomy" id="1307763"/>
    <lineage>
        <taxon>Bacteria</taxon>
        <taxon>Pseudomonadati</taxon>
        <taxon>Kiritimatiellota</taxon>
        <taxon>Kiritimatiellia</taxon>
        <taxon>Kiritimatiellales</taxon>
        <taxon>Kiritimatiellaceae</taxon>
        <taxon>Kiritimatiella</taxon>
    </lineage>
</organism>
<dbReference type="RefSeq" id="WP_052880890.1">
    <property type="nucleotide sequence ID" value="NZ_CP010904.1"/>
</dbReference>